<dbReference type="AlphaFoldDB" id="A0A2U2HH05"/>
<evidence type="ECO:0000256" key="1">
    <source>
        <dbReference type="SAM" id="Phobius"/>
    </source>
</evidence>
<evidence type="ECO:0000313" key="3">
    <source>
        <dbReference type="Proteomes" id="UP000241421"/>
    </source>
</evidence>
<proteinExistence type="predicted"/>
<feature type="transmembrane region" description="Helical" evidence="1">
    <location>
        <begin position="94"/>
        <end position="121"/>
    </location>
</feature>
<evidence type="ECO:0000313" key="2">
    <source>
        <dbReference type="EMBL" id="PWF44701.1"/>
    </source>
</evidence>
<sequence>MPWTFAHAAAVLPFRLGGFARLPLSALVVGSVSPDIGYYFGQFALATRAHTMFEGLLLCIPIGLLTLLIVQLLKPSIRNILPQPHRGMLSGGVAAGPFSSVRAACLAILALAIGAATHMVWDSFTHVSGWVVIRYPARQESVPLGGLSVPAYKLLQHLSTAFGIVALVLAYFVSLRRTPGYPWTSSANEQRWRIVLLAVLACAALVIAALLLSLDGRSRSTGAFIFHFTLTATTIFATLFVGAGFVFRRRA</sequence>
<accession>A0A2U2HH05</accession>
<keyword evidence="3" id="KW-1185">Reference proteome</keyword>
<feature type="transmembrane region" description="Helical" evidence="1">
    <location>
        <begin position="54"/>
        <end position="73"/>
    </location>
</feature>
<gene>
    <name evidence="2" type="ORF">C7C56_019080</name>
</gene>
<keyword evidence="1" id="KW-0812">Transmembrane</keyword>
<protein>
    <submittedName>
        <fullName evidence="2">DUF4184 domain-containing protein</fullName>
    </submittedName>
</protein>
<dbReference type="RefSeq" id="WP_106758958.1">
    <property type="nucleotide sequence ID" value="NZ_PXWF02000263.1"/>
</dbReference>
<name>A0A2U2HH05_9BURK</name>
<keyword evidence="1" id="KW-0472">Membrane</keyword>
<dbReference type="InterPro" id="IPR025238">
    <property type="entry name" value="DUF4184"/>
</dbReference>
<keyword evidence="1" id="KW-1133">Transmembrane helix</keyword>
<comment type="caution">
    <text evidence="2">The sequence shown here is derived from an EMBL/GenBank/DDBJ whole genome shotgun (WGS) entry which is preliminary data.</text>
</comment>
<feature type="transmembrane region" description="Helical" evidence="1">
    <location>
        <begin position="224"/>
        <end position="247"/>
    </location>
</feature>
<dbReference type="OrthoDB" id="8481923at2"/>
<dbReference type="Pfam" id="PF13803">
    <property type="entry name" value="DUF4184"/>
    <property type="match status" value="1"/>
</dbReference>
<dbReference type="Proteomes" id="UP000241421">
    <property type="component" value="Unassembled WGS sequence"/>
</dbReference>
<dbReference type="EMBL" id="PXWF02000263">
    <property type="protein sequence ID" value="PWF44701.1"/>
    <property type="molecule type" value="Genomic_DNA"/>
</dbReference>
<reference evidence="2 3" key="1">
    <citation type="submission" date="2018-04" db="EMBL/GenBank/DDBJ databases">
        <title>Massilia violaceinigra sp. nov., a novel purple-pigmented bacterium isolated from Tianshan glacier, Xinjiang, China.</title>
        <authorList>
            <person name="Wang H."/>
        </authorList>
    </citation>
    <scope>NUCLEOTIDE SEQUENCE [LARGE SCALE GENOMIC DNA]</scope>
    <source>
        <strain evidence="2 3">B448-2</strain>
    </source>
</reference>
<organism evidence="2 3">
    <name type="scientific">Massilia glaciei</name>
    <dbReference type="NCBI Taxonomy" id="1524097"/>
    <lineage>
        <taxon>Bacteria</taxon>
        <taxon>Pseudomonadati</taxon>
        <taxon>Pseudomonadota</taxon>
        <taxon>Betaproteobacteria</taxon>
        <taxon>Burkholderiales</taxon>
        <taxon>Oxalobacteraceae</taxon>
        <taxon>Telluria group</taxon>
        <taxon>Massilia</taxon>
    </lineage>
</organism>
<feature type="transmembrane region" description="Helical" evidence="1">
    <location>
        <begin position="154"/>
        <end position="173"/>
    </location>
</feature>
<feature type="transmembrane region" description="Helical" evidence="1">
    <location>
        <begin position="194"/>
        <end position="212"/>
    </location>
</feature>